<accession>A0A9W8GCK6</accession>
<dbReference type="OrthoDB" id="5552536at2759"/>
<gene>
    <name evidence="2" type="ORF">GGI25_000415</name>
</gene>
<dbReference type="EMBL" id="JANBTW010000003">
    <property type="protein sequence ID" value="KAJ2680780.1"/>
    <property type="molecule type" value="Genomic_DNA"/>
</dbReference>
<protein>
    <submittedName>
        <fullName evidence="2">Uncharacterized protein</fullName>
    </submittedName>
</protein>
<evidence type="ECO:0000313" key="3">
    <source>
        <dbReference type="Proteomes" id="UP001151518"/>
    </source>
</evidence>
<sequence length="385" mass="42590">MVVTIAIRKRHATGLQLFHVQGAGAYCMICDKCTHRNLVSPNVQKALLCVSCLEPLVLPLDAHFACPARLEKQFAVMRPFDIEGFLTDKASELCNKQEYGDWATQVVVGFMDIGILHTGDGWGMMHTGGRSGQVADFCPADNISGSSNRRDCDNYYLLGERDTKRLWCTRGKRKSINSGSGGGAWRSIFNTLCLRTAKNKRSRSSIPYMTKKHILAVATDEMLAFYAVDQISITSSGSRKCSAHHQLQEDSYELILNMSLSSLRGWELNASSAVVTVYNDEMQVDMDLGSSIVANIWLQVLSKRTDSIGQRQYRSQQDQDVDFLFDSGVLDDVGKVDMSWVPSGEYKYNEKTINSNGHLNAVHRGNVTSSGESGSQTASVSLIPF</sequence>
<reference evidence="2" key="1">
    <citation type="submission" date="2022-07" db="EMBL/GenBank/DDBJ databases">
        <title>Phylogenomic reconstructions and comparative analyses of Kickxellomycotina fungi.</title>
        <authorList>
            <person name="Reynolds N.K."/>
            <person name="Stajich J.E."/>
            <person name="Barry K."/>
            <person name="Grigoriev I.V."/>
            <person name="Crous P."/>
            <person name="Smith M.E."/>
        </authorList>
    </citation>
    <scope>NUCLEOTIDE SEQUENCE</scope>
    <source>
        <strain evidence="2">NRRL 3115</strain>
    </source>
</reference>
<feature type="compositionally biased region" description="Polar residues" evidence="1">
    <location>
        <begin position="366"/>
        <end position="385"/>
    </location>
</feature>
<name>A0A9W8GCK6_9FUNG</name>
<dbReference type="Proteomes" id="UP001151518">
    <property type="component" value="Unassembled WGS sequence"/>
</dbReference>
<feature type="region of interest" description="Disordered" evidence="1">
    <location>
        <begin position="365"/>
        <end position="385"/>
    </location>
</feature>
<evidence type="ECO:0000256" key="1">
    <source>
        <dbReference type="SAM" id="MobiDB-lite"/>
    </source>
</evidence>
<comment type="caution">
    <text evidence="2">The sequence shown here is derived from an EMBL/GenBank/DDBJ whole genome shotgun (WGS) entry which is preliminary data.</text>
</comment>
<dbReference type="AlphaFoldDB" id="A0A9W8GCK6"/>
<organism evidence="2 3">
    <name type="scientific">Coemansia spiralis</name>
    <dbReference type="NCBI Taxonomy" id="417178"/>
    <lineage>
        <taxon>Eukaryota</taxon>
        <taxon>Fungi</taxon>
        <taxon>Fungi incertae sedis</taxon>
        <taxon>Zoopagomycota</taxon>
        <taxon>Kickxellomycotina</taxon>
        <taxon>Kickxellomycetes</taxon>
        <taxon>Kickxellales</taxon>
        <taxon>Kickxellaceae</taxon>
        <taxon>Coemansia</taxon>
    </lineage>
</organism>
<proteinExistence type="predicted"/>
<evidence type="ECO:0000313" key="2">
    <source>
        <dbReference type="EMBL" id="KAJ2680780.1"/>
    </source>
</evidence>